<keyword evidence="1" id="KW-0812">Transmembrane</keyword>
<feature type="transmembrane region" description="Helical" evidence="1">
    <location>
        <begin position="20"/>
        <end position="41"/>
    </location>
</feature>
<evidence type="ECO:0000256" key="1">
    <source>
        <dbReference type="SAM" id="Phobius"/>
    </source>
</evidence>
<gene>
    <name evidence="2" type="ORF">SAMN04488050_10610</name>
</gene>
<evidence type="ECO:0000313" key="3">
    <source>
        <dbReference type="Proteomes" id="UP000199392"/>
    </source>
</evidence>
<keyword evidence="1" id="KW-0472">Membrane</keyword>
<organism evidence="2 3">
    <name type="scientific">Alloyangia pacifica</name>
    <dbReference type="NCBI Taxonomy" id="311180"/>
    <lineage>
        <taxon>Bacteria</taxon>
        <taxon>Pseudomonadati</taxon>
        <taxon>Pseudomonadota</taxon>
        <taxon>Alphaproteobacteria</taxon>
        <taxon>Rhodobacterales</taxon>
        <taxon>Roseobacteraceae</taxon>
        <taxon>Alloyangia</taxon>
    </lineage>
</organism>
<dbReference type="STRING" id="311180.SAMN04488050_10610"/>
<protein>
    <submittedName>
        <fullName evidence="2">Uncharacterized protein</fullName>
    </submittedName>
</protein>
<name>A0A1I6TEU2_9RHOB</name>
<keyword evidence="3" id="KW-1185">Reference proteome</keyword>
<proteinExistence type="predicted"/>
<sequence>MTFWYEYMTWILAQLVQNALKMLAVVAGIFFLGGWAWFAYFQGRDLEVRGLPAPHDGLMRHEREGPSRTNSATMLRGADAPAGAEAYAQRVFGDLLPIETVLASKTAGHGVPGCTYAIIRTGPGIARTPPTSALGTVSWERFGGDWRQTPERVFGTLPADALAECRREWQAGLAGELQDALDTPGNWYMRSASGEELHIFSADGRVAARIRHEG</sequence>
<keyword evidence="1" id="KW-1133">Transmembrane helix</keyword>
<evidence type="ECO:0000313" key="2">
    <source>
        <dbReference type="EMBL" id="SFS87628.1"/>
    </source>
</evidence>
<reference evidence="3" key="1">
    <citation type="submission" date="2016-10" db="EMBL/GenBank/DDBJ databases">
        <authorList>
            <person name="Varghese N."/>
            <person name="Submissions S."/>
        </authorList>
    </citation>
    <scope>NUCLEOTIDE SEQUENCE [LARGE SCALE GENOMIC DNA]</scope>
    <source>
        <strain evidence="3">DSM 26894</strain>
    </source>
</reference>
<accession>A0A1I6TEU2</accession>
<dbReference type="AlphaFoldDB" id="A0A1I6TEU2"/>
<dbReference type="Proteomes" id="UP000199392">
    <property type="component" value="Unassembled WGS sequence"/>
</dbReference>
<dbReference type="EMBL" id="FOZW01000006">
    <property type="protein sequence ID" value="SFS87628.1"/>
    <property type="molecule type" value="Genomic_DNA"/>
</dbReference>